<feature type="domain" description="M23ase beta-sheet core" evidence="2">
    <location>
        <begin position="159"/>
        <end position="256"/>
    </location>
</feature>
<dbReference type="PANTHER" id="PTHR21666">
    <property type="entry name" value="PEPTIDASE-RELATED"/>
    <property type="match status" value="1"/>
</dbReference>
<gene>
    <name evidence="3" type="ORF">E4U02_13465</name>
</gene>
<accession>A0A4Y9FQQ7</accession>
<dbReference type="InterPro" id="IPR050570">
    <property type="entry name" value="Cell_wall_metabolism_enzyme"/>
</dbReference>
<evidence type="ECO:0000256" key="1">
    <source>
        <dbReference type="SAM" id="Coils"/>
    </source>
</evidence>
<keyword evidence="1" id="KW-0175">Coiled coil</keyword>
<dbReference type="RefSeq" id="WP_135115342.1">
    <property type="nucleotide sequence ID" value="NZ_JADGLL010000045.1"/>
</dbReference>
<dbReference type="Proteomes" id="UP000298358">
    <property type="component" value="Unassembled WGS sequence"/>
</dbReference>
<dbReference type="CDD" id="cd12797">
    <property type="entry name" value="M23_peptidase"/>
    <property type="match status" value="1"/>
</dbReference>
<dbReference type="PANTHER" id="PTHR21666:SF270">
    <property type="entry name" value="MUREIN HYDROLASE ACTIVATOR ENVC"/>
    <property type="match status" value="1"/>
</dbReference>
<dbReference type="AlphaFoldDB" id="A0A4Y9FQQ7"/>
<evidence type="ECO:0000259" key="2">
    <source>
        <dbReference type="Pfam" id="PF01551"/>
    </source>
</evidence>
<dbReference type="EMBL" id="SPQB01000045">
    <property type="protein sequence ID" value="TFU31336.1"/>
    <property type="molecule type" value="Genomic_DNA"/>
</dbReference>
<dbReference type="OrthoDB" id="1099523at2"/>
<protein>
    <submittedName>
        <fullName evidence="3">M23 family metallopeptidase</fullName>
    </submittedName>
</protein>
<dbReference type="GO" id="GO:0004222">
    <property type="term" value="F:metalloendopeptidase activity"/>
    <property type="evidence" value="ECO:0007669"/>
    <property type="project" value="TreeGrafter"/>
</dbReference>
<dbReference type="Gene3D" id="2.70.70.10">
    <property type="entry name" value="Glucose Permease (Domain IIA)"/>
    <property type="match status" value="1"/>
</dbReference>
<name>A0A4Y9FQQ7_9MICO</name>
<dbReference type="InterPro" id="IPR011055">
    <property type="entry name" value="Dup_hybrid_motif"/>
</dbReference>
<proteinExistence type="predicted"/>
<feature type="coiled-coil region" evidence="1">
    <location>
        <begin position="91"/>
        <end position="118"/>
    </location>
</feature>
<reference evidence="3 4" key="1">
    <citation type="submission" date="2019-03" db="EMBL/GenBank/DDBJ databases">
        <title>Diversity of the mouse oral microbiome.</title>
        <authorList>
            <person name="Joseph S."/>
            <person name="Aduse-Opoku J."/>
            <person name="Curtis M."/>
            <person name="Wade W."/>
            <person name="Hashim A."/>
        </authorList>
    </citation>
    <scope>NUCLEOTIDE SEQUENCE [LARGE SCALE GENOMIC DNA]</scope>
    <source>
        <strain evidence="3 4">P1012</strain>
    </source>
</reference>
<evidence type="ECO:0000313" key="3">
    <source>
        <dbReference type="EMBL" id="TFU31336.1"/>
    </source>
</evidence>
<dbReference type="SUPFAM" id="SSF51261">
    <property type="entry name" value="Duplicated hybrid motif"/>
    <property type="match status" value="1"/>
</dbReference>
<keyword evidence="4" id="KW-1185">Reference proteome</keyword>
<dbReference type="InterPro" id="IPR016047">
    <property type="entry name" value="M23ase_b-sheet_dom"/>
</dbReference>
<organism evidence="3 4">
    <name type="scientific">Microbacterium paludicola</name>
    <dbReference type="NCBI Taxonomy" id="300019"/>
    <lineage>
        <taxon>Bacteria</taxon>
        <taxon>Bacillati</taxon>
        <taxon>Actinomycetota</taxon>
        <taxon>Actinomycetes</taxon>
        <taxon>Micrococcales</taxon>
        <taxon>Microbacteriaceae</taxon>
        <taxon>Microbacterium</taxon>
    </lineage>
</organism>
<sequence length="262" mass="25758">MRAAIRRAERDARRAVAPKIRPVRAIGTVAAVGALIAGVAFPAYAAIQSEAQPVSVHDVAAGSAQSLVVASEVKTAGVAGSDYSATTPEEVAAAKAEAEAAERAKQQAAAAAQAAAAQTYTTTSAAPSVASVAAPPAVSGGFGAPLPGGYTITRSVGGAHQGTDMVIGAGTPIYAVTSGTVVTAGYSGAYGNLVTFVGNVNGSSVEVRNAHMSSIAVGPGQTVSAGQIIGYVGSTGRSTANHLHIEVRINGGLVDPMGVLPI</sequence>
<dbReference type="Pfam" id="PF01551">
    <property type="entry name" value="Peptidase_M23"/>
    <property type="match status" value="1"/>
</dbReference>
<evidence type="ECO:0000313" key="4">
    <source>
        <dbReference type="Proteomes" id="UP000298358"/>
    </source>
</evidence>
<comment type="caution">
    <text evidence="3">The sequence shown here is derived from an EMBL/GenBank/DDBJ whole genome shotgun (WGS) entry which is preliminary data.</text>
</comment>